<dbReference type="EMBL" id="LRGB01002066">
    <property type="protein sequence ID" value="KZS09449.1"/>
    <property type="molecule type" value="Genomic_DNA"/>
</dbReference>
<keyword evidence="2" id="KW-1185">Reference proteome</keyword>
<protein>
    <submittedName>
        <fullName evidence="1">Uncharacterized protein</fullName>
    </submittedName>
</protein>
<gene>
    <name evidence="1" type="ORF">APZ42_026274</name>
</gene>
<proteinExistence type="predicted"/>
<dbReference type="AlphaFoldDB" id="A0A0P5VNQ1"/>
<evidence type="ECO:0000313" key="1">
    <source>
        <dbReference type="EMBL" id="KZS09449.1"/>
    </source>
</evidence>
<organism evidence="1 2">
    <name type="scientific">Daphnia magna</name>
    <dbReference type="NCBI Taxonomy" id="35525"/>
    <lineage>
        <taxon>Eukaryota</taxon>
        <taxon>Metazoa</taxon>
        <taxon>Ecdysozoa</taxon>
        <taxon>Arthropoda</taxon>
        <taxon>Crustacea</taxon>
        <taxon>Branchiopoda</taxon>
        <taxon>Diplostraca</taxon>
        <taxon>Cladocera</taxon>
        <taxon>Anomopoda</taxon>
        <taxon>Daphniidae</taxon>
        <taxon>Daphnia</taxon>
    </lineage>
</organism>
<dbReference type="Proteomes" id="UP000076858">
    <property type="component" value="Unassembled WGS sequence"/>
</dbReference>
<sequence length="65" mass="7800">MVENKENVHGKQEAQSCWFHHCCNFSVLIRLIMYPWFHALCYTTHKRLGTSLNFFQSFPILIIRN</sequence>
<evidence type="ECO:0000313" key="2">
    <source>
        <dbReference type="Proteomes" id="UP000076858"/>
    </source>
</evidence>
<comment type="caution">
    <text evidence="1">The sequence shown here is derived from an EMBL/GenBank/DDBJ whole genome shotgun (WGS) entry which is preliminary data.</text>
</comment>
<reference evidence="1 2" key="1">
    <citation type="submission" date="2016-03" db="EMBL/GenBank/DDBJ databases">
        <title>EvidentialGene: Evidence-directed Construction of Genes on Genomes.</title>
        <authorList>
            <person name="Gilbert D.G."/>
            <person name="Choi J.-H."/>
            <person name="Mockaitis K."/>
            <person name="Colbourne J."/>
            <person name="Pfrender M."/>
        </authorList>
    </citation>
    <scope>NUCLEOTIDE SEQUENCE [LARGE SCALE GENOMIC DNA]</scope>
    <source>
        <strain evidence="1 2">Xinb3</strain>
        <tissue evidence="1">Complete organism</tissue>
    </source>
</reference>
<name>A0A0P5VNQ1_9CRUS</name>
<accession>A0A0P5VNQ1</accession>